<protein>
    <submittedName>
        <fullName evidence="2">Reverse transcriptase</fullName>
    </submittedName>
</protein>
<dbReference type="NCBIfam" id="TIGR04416">
    <property type="entry name" value="group_II_RT_mat"/>
    <property type="match status" value="1"/>
</dbReference>
<dbReference type="PROSITE" id="PS50878">
    <property type="entry name" value="RT_POL"/>
    <property type="match status" value="1"/>
</dbReference>
<feature type="domain" description="Reverse transcriptase" evidence="1">
    <location>
        <begin position="81"/>
        <end position="346"/>
    </location>
</feature>
<sequence length="631" mass="73337">METKKKLRHNEYYDVQDTFDTLYYKSQKGYNFYKLVNIMSDEDNIRLAYRNIKSNTGSKTKGTDGSTIKDINNIDIDEVITKIKTMFDFYTPKSIRRVEIPKANGKTRPLGIPTIWDRLFQQCILQVLEPICEAKFHKHSYGFRPNRSTHHAIARSVYLINITKLYHCVDVDIKGFFDNVNHGKLLKQLWALGVKDKKLLKIISVMLKAPIEGIGIPTKGVPQGGILSPLLSNIVLNELDWWVSNQWETFKTDKDYTKYRTSKTGKIVVDHSIRNKMLKKSKLKEIYIVRYADDFKIFCRTRSQAKAIDIAVGDMLKNRLGLECSAEKSKVLNLKKSYSEFLGFKMKAEWKRNKLRKTKDYKTLWVAKTYMSDKAKTNATTKIRKEIKKIKKRPTKSNINSYNSVVHGIQNYYKVATHITKNLRDINYSCSQTLKGLKNNRTEAKTENLSMHQRKRYKGYNPKYFMISGVVMSPIYAQKNVTPINFSQDICNYTKVGRGTIHQSLKHINKDTLKYIKESYIPTMSIEYNDNRISKYIAQHGKCYISKHPLGKFGWHCHHKKPKKLGGTDIFDNLIVLTTDVHKLVHVMDIDKIEELLNKVGLDKKQLKKLNELRVLVKNPVIKVRKAKIII</sequence>
<keyword evidence="2" id="KW-0548">Nucleotidyltransferase</keyword>
<dbReference type="EMBL" id="JDRY01000168">
    <property type="protein sequence ID" value="KGM93538.1"/>
    <property type="molecule type" value="Genomic_DNA"/>
</dbReference>
<accession>A0A0A0HYM6</accession>
<dbReference type="InterPro" id="IPR003615">
    <property type="entry name" value="HNH_nuc"/>
</dbReference>
<dbReference type="SUPFAM" id="SSF56672">
    <property type="entry name" value="DNA/RNA polymerases"/>
    <property type="match status" value="1"/>
</dbReference>
<keyword evidence="2" id="KW-0695">RNA-directed DNA polymerase</keyword>
<dbReference type="GO" id="GO:0003964">
    <property type="term" value="F:RNA-directed DNA polymerase activity"/>
    <property type="evidence" value="ECO:0007669"/>
    <property type="project" value="UniProtKB-KW"/>
</dbReference>
<dbReference type="Proteomes" id="UP000030014">
    <property type="component" value="Unassembled WGS sequence"/>
</dbReference>
<evidence type="ECO:0000313" key="3">
    <source>
        <dbReference type="Proteomes" id="UP000030014"/>
    </source>
</evidence>
<dbReference type="CDD" id="cd01651">
    <property type="entry name" value="RT_G2_intron"/>
    <property type="match status" value="1"/>
</dbReference>
<dbReference type="InterPro" id="IPR000477">
    <property type="entry name" value="RT_dom"/>
</dbReference>
<dbReference type="AlphaFoldDB" id="A0A0A0HYM6"/>
<dbReference type="InterPro" id="IPR043502">
    <property type="entry name" value="DNA/RNA_pol_sf"/>
</dbReference>
<dbReference type="RefSeq" id="WP_039260086.1">
    <property type="nucleotide sequence ID" value="NZ_JDRY01000168.1"/>
</dbReference>
<dbReference type="PANTHER" id="PTHR34047:SF8">
    <property type="entry name" value="PROTEIN YKFC"/>
    <property type="match status" value="1"/>
</dbReference>
<evidence type="ECO:0000313" key="2">
    <source>
        <dbReference type="EMBL" id="KGM93538.1"/>
    </source>
</evidence>
<organism evidence="2 3">
    <name type="scientific">Clostridium botulinum C/D str. DC5</name>
    <dbReference type="NCBI Taxonomy" id="1443128"/>
    <lineage>
        <taxon>Bacteria</taxon>
        <taxon>Bacillati</taxon>
        <taxon>Bacillota</taxon>
        <taxon>Clostridia</taxon>
        <taxon>Eubacteriales</taxon>
        <taxon>Clostridiaceae</taxon>
        <taxon>Clostridium</taxon>
    </lineage>
</organism>
<comment type="caution">
    <text evidence="2">The sequence shown here is derived from an EMBL/GenBank/DDBJ whole genome shotgun (WGS) entry which is preliminary data.</text>
</comment>
<dbReference type="InterPro" id="IPR051083">
    <property type="entry name" value="GrpII_Intron_Splice-Mob/Def"/>
</dbReference>
<dbReference type="InterPro" id="IPR030931">
    <property type="entry name" value="Group_II_RT_mat"/>
</dbReference>
<dbReference type="CDD" id="cd00085">
    <property type="entry name" value="HNHc"/>
    <property type="match status" value="1"/>
</dbReference>
<evidence type="ECO:0000259" key="1">
    <source>
        <dbReference type="PROSITE" id="PS50878"/>
    </source>
</evidence>
<dbReference type="Gene3D" id="1.10.30.50">
    <property type="match status" value="1"/>
</dbReference>
<proteinExistence type="predicted"/>
<dbReference type="PANTHER" id="PTHR34047">
    <property type="entry name" value="NUCLEAR INTRON MATURASE 1, MITOCHONDRIAL-RELATED"/>
    <property type="match status" value="1"/>
</dbReference>
<name>A0A0A0HYM6_CLOBO</name>
<reference evidence="2 3" key="1">
    <citation type="submission" date="2014-01" db="EMBL/GenBank/DDBJ databases">
        <title>Plasmidome dynamics in the species complex Clostridium novyi sensu lato converts strains of independent lineages into distinctly different pathogens.</title>
        <authorList>
            <person name="Skarin H."/>
            <person name="Segerman B."/>
        </authorList>
    </citation>
    <scope>NUCLEOTIDE SEQUENCE [LARGE SCALE GENOMIC DNA]</scope>
    <source>
        <strain evidence="2 3">DC5</strain>
    </source>
</reference>
<dbReference type="Pfam" id="PF00078">
    <property type="entry name" value="RVT_1"/>
    <property type="match status" value="1"/>
</dbReference>
<gene>
    <name evidence="2" type="ORF">Z955_14865</name>
</gene>
<keyword evidence="2" id="KW-0808">Transferase</keyword>